<dbReference type="Proteomes" id="UP000234349">
    <property type="component" value="Unassembled WGS sequence"/>
</dbReference>
<protein>
    <recommendedName>
        <fullName evidence="3">WxL domain-containing protein</fullName>
    </recommendedName>
</protein>
<evidence type="ECO:0008006" key="3">
    <source>
        <dbReference type="Google" id="ProtNLM"/>
    </source>
</evidence>
<proteinExistence type="predicted"/>
<reference evidence="1 2" key="1">
    <citation type="submission" date="2016-09" db="EMBL/GenBank/DDBJ databases">
        <authorList>
            <person name="Inglin R.C."/>
        </authorList>
    </citation>
    <scope>NUCLEOTIDE SEQUENCE [LARGE SCALE GENOMIC DNA]</scope>
    <source>
        <strain evidence="1 2">RI-517</strain>
    </source>
</reference>
<gene>
    <name evidence="1" type="ORF">CUR37_04260</name>
</gene>
<name>A0AAX0VC60_LATSK</name>
<accession>A0AAX0VC60</accession>
<sequence length="173" mass="18405">MKPAPSLGITGELKLSNVPNSYGLYYRYNSNGNNDKGEWHRYSSGAQTGTSVKLNQESLLADLNDQTKAITGDVKTEAQKISYPLTKTSGIEFATTADAKAATIAADKIETTATFNFTLQVKATLEVTVPARISFGTDVLGHSSGEATRTVAINEIQLAQKSVADTGTAEGQR</sequence>
<dbReference type="EMBL" id="MKGH01000016">
    <property type="protein sequence ID" value="PKX78449.1"/>
    <property type="molecule type" value="Genomic_DNA"/>
</dbReference>
<comment type="caution">
    <text evidence="1">The sequence shown here is derived from an EMBL/GenBank/DDBJ whole genome shotgun (WGS) entry which is preliminary data.</text>
</comment>
<evidence type="ECO:0000313" key="2">
    <source>
        <dbReference type="Proteomes" id="UP000234349"/>
    </source>
</evidence>
<dbReference type="AlphaFoldDB" id="A0AAX0VC60"/>
<organism evidence="1 2">
    <name type="scientific">Latilactobacillus sakei</name>
    <name type="common">Lactobacillus sakei</name>
    <dbReference type="NCBI Taxonomy" id="1599"/>
    <lineage>
        <taxon>Bacteria</taxon>
        <taxon>Bacillati</taxon>
        <taxon>Bacillota</taxon>
        <taxon>Bacilli</taxon>
        <taxon>Lactobacillales</taxon>
        <taxon>Lactobacillaceae</taxon>
        <taxon>Latilactobacillus</taxon>
    </lineage>
</organism>
<dbReference type="RefSeq" id="WP_099769232.1">
    <property type="nucleotide sequence ID" value="NZ_CP017273.1"/>
</dbReference>
<evidence type="ECO:0000313" key="1">
    <source>
        <dbReference type="EMBL" id="PKX78449.1"/>
    </source>
</evidence>